<dbReference type="EMBL" id="SMLW01000364">
    <property type="protein sequence ID" value="MTI24099.1"/>
    <property type="molecule type" value="Genomic_DNA"/>
</dbReference>
<protein>
    <recommendedName>
        <fullName evidence="3">DUF4382 domain-containing protein</fullName>
    </recommendedName>
</protein>
<dbReference type="PROSITE" id="PS51257">
    <property type="entry name" value="PROKAR_LIPOPROTEIN"/>
    <property type="match status" value="1"/>
</dbReference>
<keyword evidence="2" id="KW-1185">Reference proteome</keyword>
<dbReference type="Proteomes" id="UP000798808">
    <property type="component" value="Unassembled WGS sequence"/>
</dbReference>
<proteinExistence type="predicted"/>
<comment type="caution">
    <text evidence="1">The sequence shown here is derived from an EMBL/GenBank/DDBJ whole genome shotgun (WGS) entry which is preliminary data.</text>
</comment>
<name>A0ABW9RJ59_9BACT</name>
<evidence type="ECO:0000313" key="1">
    <source>
        <dbReference type="EMBL" id="MTI24099.1"/>
    </source>
</evidence>
<gene>
    <name evidence="1" type="ORF">E1163_03980</name>
</gene>
<dbReference type="RefSeq" id="WP_155169719.1">
    <property type="nucleotide sequence ID" value="NZ_BAAAFL010000053.1"/>
</dbReference>
<organism evidence="1 2">
    <name type="scientific">Fulvivirga kasyanovii</name>
    <dbReference type="NCBI Taxonomy" id="396812"/>
    <lineage>
        <taxon>Bacteria</taxon>
        <taxon>Pseudomonadati</taxon>
        <taxon>Bacteroidota</taxon>
        <taxon>Cytophagia</taxon>
        <taxon>Cytophagales</taxon>
        <taxon>Fulvivirgaceae</taxon>
        <taxon>Fulvivirga</taxon>
    </lineage>
</organism>
<sequence length="277" mass="31416">MKKIVLALSIFLPLFTSCDQEETPLEVKKGEVQFGIDMDDVKSATNGRLSDDVNIEDLTLSIEFVDENGELSVHGLFGISKLDYDQKPWENDKYVTETFLLPEGSYTIERFNLSMPTDDNSPFYATPYKGSNLAYLVDKPLPIKIEVLAGQLTTTSLEVIDTEGREYEEYGYDVGVFEVVELADLQYIAYTYDKVNDELVEIGTTVTIYNEAGKKLFDRFITPGLAYITMRADGWDDTHTIIVEKNGYKTKSFEFRPGDYFVNNGTPLQVTLEKELE</sequence>
<evidence type="ECO:0000313" key="2">
    <source>
        <dbReference type="Proteomes" id="UP000798808"/>
    </source>
</evidence>
<evidence type="ECO:0008006" key="3">
    <source>
        <dbReference type="Google" id="ProtNLM"/>
    </source>
</evidence>
<accession>A0ABW9RJ59</accession>
<reference evidence="1 2" key="1">
    <citation type="submission" date="2019-02" db="EMBL/GenBank/DDBJ databases">
        <authorList>
            <person name="Goldberg S.R."/>
            <person name="Haltli B.A."/>
            <person name="Correa H."/>
            <person name="Russell K.G."/>
        </authorList>
    </citation>
    <scope>NUCLEOTIDE SEQUENCE [LARGE SCALE GENOMIC DNA]</scope>
    <source>
        <strain evidence="1 2">JCM 16186</strain>
    </source>
</reference>